<dbReference type="Proteomes" id="UP000651482">
    <property type="component" value="Unassembled WGS sequence"/>
</dbReference>
<keyword evidence="2" id="KW-1185">Reference proteome</keyword>
<protein>
    <submittedName>
        <fullName evidence="1">Uncharacterized protein</fullName>
    </submittedName>
</protein>
<dbReference type="RefSeq" id="WP_249317895.1">
    <property type="nucleotide sequence ID" value="NZ_JACRSN010000002.1"/>
</dbReference>
<accession>A0A926D7H6</accession>
<evidence type="ECO:0000313" key="1">
    <source>
        <dbReference type="EMBL" id="MBC8532676.1"/>
    </source>
</evidence>
<evidence type="ECO:0000313" key="2">
    <source>
        <dbReference type="Proteomes" id="UP000651482"/>
    </source>
</evidence>
<gene>
    <name evidence="1" type="ORF">IAG03_01395</name>
</gene>
<dbReference type="AlphaFoldDB" id="A0A926D7H6"/>
<proteinExistence type="predicted"/>
<dbReference type="EMBL" id="JACRSN010000002">
    <property type="protein sequence ID" value="MBC8532676.1"/>
    <property type="molecule type" value="Genomic_DNA"/>
</dbReference>
<name>A0A926D7H6_9FIRM</name>
<comment type="caution">
    <text evidence="1">The sequence shown here is derived from an EMBL/GenBank/DDBJ whole genome shotgun (WGS) entry which is preliminary data.</text>
</comment>
<organism evidence="1 2">
    <name type="scientific">Yeguia hominis</name>
    <dbReference type="NCBI Taxonomy" id="2763662"/>
    <lineage>
        <taxon>Bacteria</taxon>
        <taxon>Bacillati</taxon>
        <taxon>Bacillota</taxon>
        <taxon>Clostridia</taxon>
        <taxon>Eubacteriales</taxon>
        <taxon>Yeguiaceae</taxon>
        <taxon>Yeguia</taxon>
    </lineage>
</organism>
<sequence length="50" mass="5620">MDTVRFTIQRKAAFSGAFLLYRMSINGQDVGTVRNGKEITADVPRVAVYR</sequence>
<reference evidence="1" key="1">
    <citation type="submission" date="2020-08" db="EMBL/GenBank/DDBJ databases">
        <title>Genome public.</title>
        <authorList>
            <person name="Liu C."/>
            <person name="Sun Q."/>
        </authorList>
    </citation>
    <scope>NUCLEOTIDE SEQUENCE</scope>
    <source>
        <strain evidence="1">NSJ-40</strain>
    </source>
</reference>